<dbReference type="AlphaFoldDB" id="A0A0C2Y1R8"/>
<proteinExistence type="predicted"/>
<evidence type="ECO:0000313" key="2">
    <source>
        <dbReference type="EMBL" id="KIM43798.1"/>
    </source>
</evidence>
<name>A0A0C2Y1R8_HEBCY</name>
<dbReference type="Pfam" id="PF00467">
    <property type="entry name" value="KOW"/>
    <property type="match status" value="1"/>
</dbReference>
<reference evidence="2 3" key="1">
    <citation type="submission" date="2014-04" db="EMBL/GenBank/DDBJ databases">
        <authorList>
            <consortium name="DOE Joint Genome Institute"/>
            <person name="Kuo A."/>
            <person name="Gay G."/>
            <person name="Dore J."/>
            <person name="Kohler A."/>
            <person name="Nagy L.G."/>
            <person name="Floudas D."/>
            <person name="Copeland A."/>
            <person name="Barry K.W."/>
            <person name="Cichocki N."/>
            <person name="Veneault-Fourrey C."/>
            <person name="LaButti K."/>
            <person name="Lindquist E.A."/>
            <person name="Lipzen A."/>
            <person name="Lundell T."/>
            <person name="Morin E."/>
            <person name="Murat C."/>
            <person name="Sun H."/>
            <person name="Tunlid A."/>
            <person name="Henrissat B."/>
            <person name="Grigoriev I.V."/>
            <person name="Hibbett D.S."/>
            <person name="Martin F."/>
            <person name="Nordberg H.P."/>
            <person name="Cantor M.N."/>
            <person name="Hua S.X."/>
        </authorList>
    </citation>
    <scope>NUCLEOTIDE SEQUENCE [LARGE SCALE GENOMIC DNA]</scope>
    <source>
        <strain evidence="3">h7</strain>
    </source>
</reference>
<dbReference type="PROSITE" id="PS01108">
    <property type="entry name" value="RIBOSOMAL_L24"/>
    <property type="match status" value="1"/>
</dbReference>
<dbReference type="EMBL" id="KN831775">
    <property type="protein sequence ID" value="KIM43798.1"/>
    <property type="molecule type" value="Genomic_DNA"/>
</dbReference>
<evidence type="ECO:0000259" key="1">
    <source>
        <dbReference type="SMART" id="SM00739"/>
    </source>
</evidence>
<dbReference type="InterPro" id="IPR014722">
    <property type="entry name" value="Rib_uL2_dom2"/>
</dbReference>
<feature type="non-terminal residue" evidence="2">
    <location>
        <position position="105"/>
    </location>
</feature>
<dbReference type="GO" id="GO:0005840">
    <property type="term" value="C:ribosome"/>
    <property type="evidence" value="ECO:0007669"/>
    <property type="project" value="InterPro"/>
</dbReference>
<accession>A0A0C2Y1R8</accession>
<dbReference type="OrthoDB" id="3057978at2759"/>
<protein>
    <recommendedName>
        <fullName evidence="1">KOW domain-containing protein</fullName>
    </recommendedName>
</protein>
<evidence type="ECO:0000313" key="3">
    <source>
        <dbReference type="Proteomes" id="UP000053424"/>
    </source>
</evidence>
<dbReference type="Gene3D" id="2.30.30.30">
    <property type="match status" value="1"/>
</dbReference>
<organism evidence="2 3">
    <name type="scientific">Hebeloma cylindrosporum</name>
    <dbReference type="NCBI Taxonomy" id="76867"/>
    <lineage>
        <taxon>Eukaryota</taxon>
        <taxon>Fungi</taxon>
        <taxon>Dikarya</taxon>
        <taxon>Basidiomycota</taxon>
        <taxon>Agaricomycotina</taxon>
        <taxon>Agaricomycetes</taxon>
        <taxon>Agaricomycetidae</taxon>
        <taxon>Agaricales</taxon>
        <taxon>Agaricineae</taxon>
        <taxon>Hymenogastraceae</taxon>
        <taxon>Hebeloma</taxon>
    </lineage>
</organism>
<dbReference type="GO" id="GO:0006412">
    <property type="term" value="P:translation"/>
    <property type="evidence" value="ECO:0007669"/>
    <property type="project" value="InterPro"/>
</dbReference>
<dbReference type="SUPFAM" id="SSF50104">
    <property type="entry name" value="Translation proteins SH3-like domain"/>
    <property type="match status" value="1"/>
</dbReference>
<dbReference type="SMART" id="SM00739">
    <property type="entry name" value="KOW"/>
    <property type="match status" value="1"/>
</dbReference>
<reference evidence="3" key="2">
    <citation type="submission" date="2015-01" db="EMBL/GenBank/DDBJ databases">
        <title>Evolutionary Origins and Diversification of the Mycorrhizal Mutualists.</title>
        <authorList>
            <consortium name="DOE Joint Genome Institute"/>
            <consortium name="Mycorrhizal Genomics Consortium"/>
            <person name="Kohler A."/>
            <person name="Kuo A."/>
            <person name="Nagy L.G."/>
            <person name="Floudas D."/>
            <person name="Copeland A."/>
            <person name="Barry K.W."/>
            <person name="Cichocki N."/>
            <person name="Veneault-Fourrey C."/>
            <person name="LaButti K."/>
            <person name="Lindquist E.A."/>
            <person name="Lipzen A."/>
            <person name="Lundell T."/>
            <person name="Morin E."/>
            <person name="Murat C."/>
            <person name="Riley R."/>
            <person name="Ohm R."/>
            <person name="Sun H."/>
            <person name="Tunlid A."/>
            <person name="Henrissat B."/>
            <person name="Grigoriev I.V."/>
            <person name="Hibbett D.S."/>
            <person name="Martin F."/>
        </authorList>
    </citation>
    <scope>NUCLEOTIDE SEQUENCE [LARGE SCALE GENOMIC DNA]</scope>
    <source>
        <strain evidence="3">h7</strain>
    </source>
</reference>
<feature type="non-terminal residue" evidence="2">
    <location>
        <position position="1"/>
    </location>
</feature>
<dbReference type="InterPro" id="IPR005825">
    <property type="entry name" value="Ribosomal_uL24_CS"/>
</dbReference>
<keyword evidence="3" id="KW-1185">Reference proteome</keyword>
<dbReference type="HOGENOM" id="CLU_145556_0_0_1"/>
<gene>
    <name evidence="2" type="ORF">M413DRAFT_53813</name>
</gene>
<sequence length="105" mass="11882">IPTSQELEGFSGCEALLPSTLIEARRRIESSKVEVDDRVKVLRGPFRGLLGKVTSLAGEEVDVYLPSQDLHERVRVWELAREFRVGDRVRARVGNDETMGWVTMI</sequence>
<dbReference type="InterPro" id="IPR005824">
    <property type="entry name" value="KOW"/>
</dbReference>
<dbReference type="GO" id="GO:0003735">
    <property type="term" value="F:structural constituent of ribosome"/>
    <property type="evidence" value="ECO:0007669"/>
    <property type="project" value="InterPro"/>
</dbReference>
<dbReference type="InterPro" id="IPR008991">
    <property type="entry name" value="Translation_prot_SH3-like_sf"/>
</dbReference>
<dbReference type="Proteomes" id="UP000053424">
    <property type="component" value="Unassembled WGS sequence"/>
</dbReference>
<feature type="domain" description="KOW" evidence="1">
    <location>
        <begin position="32"/>
        <end position="59"/>
    </location>
</feature>